<feature type="compositionally biased region" description="Polar residues" evidence="1">
    <location>
        <begin position="52"/>
        <end position="62"/>
    </location>
</feature>
<dbReference type="InParanoid" id="E9FX72"/>
<evidence type="ECO:0000256" key="1">
    <source>
        <dbReference type="SAM" id="MobiDB-lite"/>
    </source>
</evidence>
<keyword evidence="3" id="KW-1185">Reference proteome</keyword>
<reference evidence="2 3" key="1">
    <citation type="journal article" date="2011" name="Science">
        <title>The ecoresponsive genome of Daphnia pulex.</title>
        <authorList>
            <person name="Colbourne J.K."/>
            <person name="Pfrender M.E."/>
            <person name="Gilbert D."/>
            <person name="Thomas W.K."/>
            <person name="Tucker A."/>
            <person name="Oakley T.H."/>
            <person name="Tokishita S."/>
            <person name="Aerts A."/>
            <person name="Arnold G.J."/>
            <person name="Basu M.K."/>
            <person name="Bauer D.J."/>
            <person name="Caceres C.E."/>
            <person name="Carmel L."/>
            <person name="Casola C."/>
            <person name="Choi J.H."/>
            <person name="Detter J.C."/>
            <person name="Dong Q."/>
            <person name="Dusheyko S."/>
            <person name="Eads B.D."/>
            <person name="Frohlich T."/>
            <person name="Geiler-Samerotte K.A."/>
            <person name="Gerlach D."/>
            <person name="Hatcher P."/>
            <person name="Jogdeo S."/>
            <person name="Krijgsveld J."/>
            <person name="Kriventseva E.V."/>
            <person name="Kultz D."/>
            <person name="Laforsch C."/>
            <person name="Lindquist E."/>
            <person name="Lopez J."/>
            <person name="Manak J.R."/>
            <person name="Muller J."/>
            <person name="Pangilinan J."/>
            <person name="Patwardhan R.P."/>
            <person name="Pitluck S."/>
            <person name="Pritham E.J."/>
            <person name="Rechtsteiner A."/>
            <person name="Rho M."/>
            <person name="Rogozin I.B."/>
            <person name="Sakarya O."/>
            <person name="Salamov A."/>
            <person name="Schaack S."/>
            <person name="Shapiro H."/>
            <person name="Shiga Y."/>
            <person name="Skalitzky C."/>
            <person name="Smith Z."/>
            <person name="Souvorov A."/>
            <person name="Sung W."/>
            <person name="Tang Z."/>
            <person name="Tsuchiya D."/>
            <person name="Tu H."/>
            <person name="Vos H."/>
            <person name="Wang M."/>
            <person name="Wolf Y.I."/>
            <person name="Yamagata H."/>
            <person name="Yamada T."/>
            <person name="Ye Y."/>
            <person name="Shaw J.R."/>
            <person name="Andrews J."/>
            <person name="Crease T.J."/>
            <person name="Tang H."/>
            <person name="Lucas S.M."/>
            <person name="Robertson H.M."/>
            <person name="Bork P."/>
            <person name="Koonin E.V."/>
            <person name="Zdobnov E.M."/>
            <person name="Grigoriev I.V."/>
            <person name="Lynch M."/>
            <person name="Boore J.L."/>
        </authorList>
    </citation>
    <scope>NUCLEOTIDE SEQUENCE [LARGE SCALE GENOMIC DNA]</scope>
</reference>
<gene>
    <name evidence="2" type="ORF">DAPPUDRAFT_96196</name>
</gene>
<dbReference type="AlphaFoldDB" id="E9FX72"/>
<accession>E9FX72</accession>
<feature type="compositionally biased region" description="Polar residues" evidence="1">
    <location>
        <begin position="121"/>
        <end position="132"/>
    </location>
</feature>
<feature type="region of interest" description="Disordered" evidence="1">
    <location>
        <begin position="167"/>
        <end position="194"/>
    </location>
</feature>
<dbReference type="KEGG" id="dpx:DAPPUDRAFT_96196"/>
<dbReference type="EMBL" id="GL732526">
    <property type="protein sequence ID" value="EFX88318.1"/>
    <property type="molecule type" value="Genomic_DNA"/>
</dbReference>
<evidence type="ECO:0000313" key="2">
    <source>
        <dbReference type="EMBL" id="EFX88318.1"/>
    </source>
</evidence>
<sequence>MRNQYERMLMQQNPVLWAQIQRNIATDMTDFELERPLTGHSGRKHTREMAMNTSHNSSTSEQHSLHEEGFWPHTPSPFPELDAQQFASDQSTHLNIRSSTLAVPHSQDTLESLNKTRDSKVSNSQSALQNESLSHHPGHIQDKHPLTSVPDFQQPAQNIVASPQVDDFIPASSSTPNIMGKQRKSYPNPPSTPAVSNLELLKEEPNRVLENNLEQEKDVKITTTIELKTPLSSVTEIPAANPITTYDESQKGSNDEDFRKLQPIETVISDEAAQHVSPHQSPQKIKPFCLDSESDGADDPISGPLSGRNVGDDDSDSFWN</sequence>
<evidence type="ECO:0000313" key="3">
    <source>
        <dbReference type="Proteomes" id="UP000000305"/>
    </source>
</evidence>
<feature type="region of interest" description="Disordered" evidence="1">
    <location>
        <begin position="100"/>
        <end position="150"/>
    </location>
</feature>
<dbReference type="OrthoDB" id="6371829at2759"/>
<proteinExistence type="predicted"/>
<feature type="compositionally biased region" description="Basic and acidic residues" evidence="1">
    <location>
        <begin position="248"/>
        <end position="262"/>
    </location>
</feature>
<name>E9FX72_DAPPU</name>
<feature type="compositionally biased region" description="Polar residues" evidence="1">
    <location>
        <begin position="100"/>
        <end position="113"/>
    </location>
</feature>
<protein>
    <submittedName>
        <fullName evidence="2">Uncharacterized protein</fullName>
    </submittedName>
</protein>
<organism evidence="2 3">
    <name type="scientific">Daphnia pulex</name>
    <name type="common">Water flea</name>
    <dbReference type="NCBI Taxonomy" id="6669"/>
    <lineage>
        <taxon>Eukaryota</taxon>
        <taxon>Metazoa</taxon>
        <taxon>Ecdysozoa</taxon>
        <taxon>Arthropoda</taxon>
        <taxon>Crustacea</taxon>
        <taxon>Branchiopoda</taxon>
        <taxon>Diplostraca</taxon>
        <taxon>Cladocera</taxon>
        <taxon>Anomopoda</taxon>
        <taxon>Daphniidae</taxon>
        <taxon>Daphnia</taxon>
    </lineage>
</organism>
<dbReference type="Proteomes" id="UP000000305">
    <property type="component" value="Unassembled WGS sequence"/>
</dbReference>
<feature type="region of interest" description="Disordered" evidence="1">
    <location>
        <begin position="239"/>
        <end position="320"/>
    </location>
</feature>
<feature type="region of interest" description="Disordered" evidence="1">
    <location>
        <begin position="52"/>
        <end position="79"/>
    </location>
</feature>
<dbReference type="HOGENOM" id="CLU_869485_0_0_1"/>